<evidence type="ECO:0000256" key="3">
    <source>
        <dbReference type="ARBA" id="ARBA00023082"/>
    </source>
</evidence>
<dbReference type="InterPro" id="IPR013324">
    <property type="entry name" value="RNA_pol_sigma_r3/r4-like"/>
</dbReference>
<accession>A0A1A7BYC0</accession>
<evidence type="ECO:0000256" key="2">
    <source>
        <dbReference type="ARBA" id="ARBA00023015"/>
    </source>
</evidence>
<name>A0A1A7BYC0_9BURK</name>
<dbReference type="PANTHER" id="PTHR43133">
    <property type="entry name" value="RNA POLYMERASE ECF-TYPE SIGMA FACTO"/>
    <property type="match status" value="1"/>
</dbReference>
<feature type="domain" description="RNA polymerase sigma-70 region 2" evidence="5">
    <location>
        <begin position="15"/>
        <end position="79"/>
    </location>
</feature>
<dbReference type="InterPro" id="IPR013249">
    <property type="entry name" value="RNA_pol_sigma70_r4_t2"/>
</dbReference>
<dbReference type="GO" id="GO:0016987">
    <property type="term" value="F:sigma factor activity"/>
    <property type="evidence" value="ECO:0007669"/>
    <property type="project" value="UniProtKB-KW"/>
</dbReference>
<dbReference type="Pfam" id="PF08281">
    <property type="entry name" value="Sigma70_r4_2"/>
    <property type="match status" value="1"/>
</dbReference>
<evidence type="ECO:0000313" key="7">
    <source>
        <dbReference type="EMBL" id="OBV37470.1"/>
    </source>
</evidence>
<dbReference type="SUPFAM" id="SSF88659">
    <property type="entry name" value="Sigma3 and sigma4 domains of RNA polymerase sigma factors"/>
    <property type="match status" value="1"/>
</dbReference>
<evidence type="ECO:0000256" key="1">
    <source>
        <dbReference type="ARBA" id="ARBA00010641"/>
    </source>
</evidence>
<dbReference type="EMBL" id="LOCQ01000060">
    <property type="protein sequence ID" value="OBV37470.1"/>
    <property type="molecule type" value="Genomic_DNA"/>
</dbReference>
<organism evidence="7 8">
    <name type="scientific">Janthinobacterium psychrotolerans</name>
    <dbReference type="NCBI Taxonomy" id="1747903"/>
    <lineage>
        <taxon>Bacteria</taxon>
        <taxon>Pseudomonadati</taxon>
        <taxon>Pseudomonadota</taxon>
        <taxon>Betaproteobacteria</taxon>
        <taxon>Burkholderiales</taxon>
        <taxon>Oxalobacteraceae</taxon>
        <taxon>Janthinobacterium</taxon>
    </lineage>
</organism>
<dbReference type="NCBIfam" id="TIGR02937">
    <property type="entry name" value="sigma70-ECF"/>
    <property type="match status" value="1"/>
</dbReference>
<comment type="similarity">
    <text evidence="1">Belongs to the sigma-70 factor family. ECF subfamily.</text>
</comment>
<dbReference type="STRING" id="1747903.ASR47_1003130"/>
<sequence>MAVADFVQQQQLHALYSSHHGWLQGWLRHKLGNAGEAADLAQDTFVSVLTSGAAPQIREARPFLATIARRLVAHRYRRQVLEEAYLAALACLPPAVAPPPEARLLALEALQEIDAALDGLPLPVRTAFLLAQLERLSYAEIAVRLDVSASSVKQYLTRANRHVFFALPP</sequence>
<gene>
    <name evidence="7" type="ORF">ASR47_1003130</name>
</gene>
<protein>
    <submittedName>
        <fullName evidence="7">RNA polymerase sigma-70 factor, ECF subfamily</fullName>
    </submittedName>
</protein>
<dbReference type="InterPro" id="IPR036388">
    <property type="entry name" value="WH-like_DNA-bd_sf"/>
</dbReference>
<comment type="caution">
    <text evidence="7">The sequence shown here is derived from an EMBL/GenBank/DDBJ whole genome shotgun (WGS) entry which is preliminary data.</text>
</comment>
<dbReference type="PANTHER" id="PTHR43133:SF63">
    <property type="entry name" value="RNA POLYMERASE SIGMA FACTOR FECI-RELATED"/>
    <property type="match status" value="1"/>
</dbReference>
<evidence type="ECO:0000313" key="8">
    <source>
        <dbReference type="Proteomes" id="UP000092713"/>
    </source>
</evidence>
<keyword evidence="8" id="KW-1185">Reference proteome</keyword>
<evidence type="ECO:0000256" key="4">
    <source>
        <dbReference type="ARBA" id="ARBA00023163"/>
    </source>
</evidence>
<dbReference type="RefSeq" id="WP_065309711.1">
    <property type="nucleotide sequence ID" value="NZ_LOCQ01000060.1"/>
</dbReference>
<dbReference type="InterPro" id="IPR014284">
    <property type="entry name" value="RNA_pol_sigma-70_dom"/>
</dbReference>
<dbReference type="Gene3D" id="1.10.10.10">
    <property type="entry name" value="Winged helix-like DNA-binding domain superfamily/Winged helix DNA-binding domain"/>
    <property type="match status" value="1"/>
</dbReference>
<dbReference type="InterPro" id="IPR007627">
    <property type="entry name" value="RNA_pol_sigma70_r2"/>
</dbReference>
<dbReference type="PATRIC" id="fig|1747903.4.peg.985"/>
<dbReference type="GO" id="GO:0003677">
    <property type="term" value="F:DNA binding"/>
    <property type="evidence" value="ECO:0007669"/>
    <property type="project" value="InterPro"/>
</dbReference>
<dbReference type="InterPro" id="IPR013325">
    <property type="entry name" value="RNA_pol_sigma_r2"/>
</dbReference>
<evidence type="ECO:0000259" key="6">
    <source>
        <dbReference type="Pfam" id="PF08281"/>
    </source>
</evidence>
<feature type="domain" description="RNA polymerase sigma factor 70 region 4 type 2" evidence="6">
    <location>
        <begin position="111"/>
        <end position="159"/>
    </location>
</feature>
<dbReference type="CDD" id="cd06171">
    <property type="entry name" value="Sigma70_r4"/>
    <property type="match status" value="1"/>
</dbReference>
<keyword evidence="2" id="KW-0805">Transcription regulation</keyword>
<dbReference type="SUPFAM" id="SSF88946">
    <property type="entry name" value="Sigma2 domain of RNA polymerase sigma factors"/>
    <property type="match status" value="1"/>
</dbReference>
<reference evidence="7 8" key="1">
    <citation type="submission" date="2016-04" db="EMBL/GenBank/DDBJ databases">
        <title>Draft genome sequence of Janthinobacterium psychrotolerans sp. nov., isolated from freshwater sediments in Denmark.</title>
        <authorList>
            <person name="Gong X."/>
            <person name="Skrivergaard S."/>
            <person name="Korsgaard B.S."/>
            <person name="Schreiber L."/>
            <person name="Marshall I.P."/>
            <person name="Finster K."/>
            <person name="Schramm A."/>
        </authorList>
    </citation>
    <scope>NUCLEOTIDE SEQUENCE [LARGE SCALE GENOMIC DNA]</scope>
    <source>
        <strain evidence="7 8">S3-2</strain>
    </source>
</reference>
<keyword evidence="3" id="KW-0731">Sigma factor</keyword>
<dbReference type="GO" id="GO:0006352">
    <property type="term" value="P:DNA-templated transcription initiation"/>
    <property type="evidence" value="ECO:0007669"/>
    <property type="project" value="InterPro"/>
</dbReference>
<keyword evidence="4" id="KW-0804">Transcription</keyword>
<dbReference type="Gene3D" id="1.10.1740.10">
    <property type="match status" value="1"/>
</dbReference>
<dbReference type="Pfam" id="PF04542">
    <property type="entry name" value="Sigma70_r2"/>
    <property type="match status" value="1"/>
</dbReference>
<dbReference type="AlphaFoldDB" id="A0A1A7BYC0"/>
<evidence type="ECO:0000259" key="5">
    <source>
        <dbReference type="Pfam" id="PF04542"/>
    </source>
</evidence>
<dbReference type="OrthoDB" id="9180690at2"/>
<dbReference type="NCBIfam" id="NF009180">
    <property type="entry name" value="PRK12528.1"/>
    <property type="match status" value="1"/>
</dbReference>
<proteinExistence type="inferred from homology"/>
<dbReference type="InterPro" id="IPR039425">
    <property type="entry name" value="RNA_pol_sigma-70-like"/>
</dbReference>
<dbReference type="Proteomes" id="UP000092713">
    <property type="component" value="Unassembled WGS sequence"/>
</dbReference>